<sequence length="27" mass="2653">PNILPNCIFTGAPHGGTTAGITDLKGS</sequence>
<evidence type="ECO:0000313" key="1">
    <source>
        <dbReference type="EMBL" id="KKM99176.1"/>
    </source>
</evidence>
<organism evidence="1">
    <name type="scientific">marine sediment metagenome</name>
    <dbReference type="NCBI Taxonomy" id="412755"/>
    <lineage>
        <taxon>unclassified sequences</taxon>
        <taxon>metagenomes</taxon>
        <taxon>ecological metagenomes</taxon>
    </lineage>
</organism>
<reference evidence="1" key="1">
    <citation type="journal article" date="2015" name="Nature">
        <title>Complex archaea that bridge the gap between prokaryotes and eukaryotes.</title>
        <authorList>
            <person name="Spang A."/>
            <person name="Saw J.H."/>
            <person name="Jorgensen S.L."/>
            <person name="Zaremba-Niedzwiedzka K."/>
            <person name="Martijn J."/>
            <person name="Lind A.E."/>
            <person name="van Eijk R."/>
            <person name="Schleper C."/>
            <person name="Guy L."/>
            <person name="Ettema T.J."/>
        </authorList>
    </citation>
    <scope>NUCLEOTIDE SEQUENCE</scope>
</reference>
<dbReference type="EMBL" id="LAZR01005526">
    <property type="protein sequence ID" value="KKM99176.1"/>
    <property type="molecule type" value="Genomic_DNA"/>
</dbReference>
<dbReference type="AlphaFoldDB" id="A0A0F9MIV9"/>
<proteinExistence type="predicted"/>
<name>A0A0F9MIV9_9ZZZZ</name>
<gene>
    <name evidence="1" type="ORF">LCGC14_1150410</name>
</gene>
<protein>
    <submittedName>
        <fullName evidence="1">Uncharacterized protein</fullName>
    </submittedName>
</protein>
<accession>A0A0F9MIV9</accession>
<comment type="caution">
    <text evidence="1">The sequence shown here is derived from an EMBL/GenBank/DDBJ whole genome shotgun (WGS) entry which is preliminary data.</text>
</comment>
<feature type="non-terminal residue" evidence="1">
    <location>
        <position position="1"/>
    </location>
</feature>